<dbReference type="PANTHER" id="PTHR22835">
    <property type="entry name" value="ZINC FINGER FYVE DOMAIN CONTAINING PROTEIN"/>
    <property type="match status" value="1"/>
</dbReference>
<reference evidence="3" key="1">
    <citation type="journal article" date="2014" name="Int. J. Syst. Evol. Microbiol.">
        <title>Complete genome sequence of Corynebacterium casei LMG S-19264T (=DSM 44701T), isolated from a smear-ripened cheese.</title>
        <authorList>
            <consortium name="US DOE Joint Genome Institute (JGI-PGF)"/>
            <person name="Walter F."/>
            <person name="Albersmeier A."/>
            <person name="Kalinowski J."/>
            <person name="Ruckert C."/>
        </authorList>
    </citation>
    <scope>NUCLEOTIDE SEQUENCE</scope>
    <source>
        <strain evidence="3">JCM 13919</strain>
    </source>
</reference>
<organism evidence="3 4">
    <name type="scientific">Legionella impletisoli</name>
    <dbReference type="NCBI Taxonomy" id="343510"/>
    <lineage>
        <taxon>Bacteria</taxon>
        <taxon>Pseudomonadati</taxon>
        <taxon>Pseudomonadota</taxon>
        <taxon>Gammaproteobacteria</taxon>
        <taxon>Legionellales</taxon>
        <taxon>Legionellaceae</taxon>
        <taxon>Legionella</taxon>
    </lineage>
</organism>
<proteinExistence type="inferred from homology"/>
<dbReference type="GO" id="GO:0016788">
    <property type="term" value="F:hydrolase activity, acting on ester bonds"/>
    <property type="evidence" value="ECO:0007669"/>
    <property type="project" value="InterPro"/>
</dbReference>
<keyword evidence="4" id="KW-1185">Reference proteome</keyword>
<dbReference type="RefSeq" id="WP_131776763.1">
    <property type="nucleotide sequence ID" value="NZ_BMOB01000005.1"/>
</dbReference>
<sequence>MRIFFTLFTLLFSLAVSATPINKIVVFGDSLSDNGNFYEYMKKQFPTAPYYEGRFTNGPVWIELVANAKETELFDYAFGGAGVLDPVEDPDSALFNLHQEVNSYFLANEDKADADALYIVWIGSNNYLAMPEDDDKALSIVLGGIKTEVQRLVDKGAKHIVVVNLPDLGKTPVAYDYNANDKLSILAIDHNVALLQQVEEFQKAYPEVQWLYLNVGSMFSELILGPESFGFNKETLKDTCFDKYPPSEDIQNASPTMMGLAASLIKQAKGQVDPCDGYLFFDPVHPTALAHKILSERTLQDLDNAGFEFAKKTVNS</sequence>
<dbReference type="InterPro" id="IPR001087">
    <property type="entry name" value="GDSL"/>
</dbReference>
<dbReference type="CDD" id="cd01846">
    <property type="entry name" value="fatty_acyltransferase_like"/>
    <property type="match status" value="1"/>
</dbReference>
<comment type="caution">
    <text evidence="3">The sequence shown here is derived from an EMBL/GenBank/DDBJ whole genome shotgun (WGS) entry which is preliminary data.</text>
</comment>
<feature type="chain" id="PRO_5037111082" evidence="2">
    <location>
        <begin position="19"/>
        <end position="316"/>
    </location>
</feature>
<dbReference type="InterPro" id="IPR036514">
    <property type="entry name" value="SGNH_hydro_sf"/>
</dbReference>
<evidence type="ECO:0000313" key="3">
    <source>
        <dbReference type="EMBL" id="GGI86204.1"/>
    </source>
</evidence>
<keyword evidence="2" id="KW-0732">Signal</keyword>
<feature type="signal peptide" evidence="2">
    <location>
        <begin position="1"/>
        <end position="18"/>
    </location>
</feature>
<dbReference type="Gene3D" id="3.40.50.1110">
    <property type="entry name" value="SGNH hydrolase"/>
    <property type="match status" value="1"/>
</dbReference>
<evidence type="ECO:0000256" key="1">
    <source>
        <dbReference type="ARBA" id="ARBA00008668"/>
    </source>
</evidence>
<dbReference type="PANTHER" id="PTHR22835:SF659">
    <property type="entry name" value="GDSL LIPASE_ACYLHYDROLASE, PUTATIVE (AFU_ORTHOLOGUE AFUA_2G00510)-RELATED"/>
    <property type="match status" value="1"/>
</dbReference>
<protein>
    <submittedName>
        <fullName evidence="3">Lysophospholipase</fullName>
    </submittedName>
</protein>
<comment type="similarity">
    <text evidence="1">Belongs to the 'GDSL' lipolytic enzyme family.</text>
</comment>
<accession>A0A917JVW1</accession>
<evidence type="ECO:0000256" key="2">
    <source>
        <dbReference type="SAM" id="SignalP"/>
    </source>
</evidence>
<dbReference type="SUPFAM" id="SSF52266">
    <property type="entry name" value="SGNH hydrolase"/>
    <property type="match status" value="1"/>
</dbReference>
<evidence type="ECO:0000313" key="4">
    <source>
        <dbReference type="Proteomes" id="UP000630149"/>
    </source>
</evidence>
<dbReference type="Proteomes" id="UP000630149">
    <property type="component" value="Unassembled WGS sequence"/>
</dbReference>
<dbReference type="AlphaFoldDB" id="A0A917JVW1"/>
<gene>
    <name evidence="3" type="primary">sseJ</name>
    <name evidence="3" type="ORF">GCM10007966_13500</name>
</gene>
<name>A0A917JVW1_9GAMM</name>
<dbReference type="Pfam" id="PF00657">
    <property type="entry name" value="Lipase_GDSL"/>
    <property type="match status" value="1"/>
</dbReference>
<reference evidence="3" key="2">
    <citation type="submission" date="2020-09" db="EMBL/GenBank/DDBJ databases">
        <authorList>
            <person name="Sun Q."/>
            <person name="Ohkuma M."/>
        </authorList>
    </citation>
    <scope>NUCLEOTIDE SEQUENCE</scope>
    <source>
        <strain evidence="3">JCM 13919</strain>
    </source>
</reference>
<dbReference type="OrthoDB" id="5292073at2"/>
<dbReference type="EMBL" id="BMOB01000005">
    <property type="protein sequence ID" value="GGI86204.1"/>
    <property type="molecule type" value="Genomic_DNA"/>
</dbReference>